<proteinExistence type="predicted"/>
<feature type="transmembrane region" description="Helical" evidence="1">
    <location>
        <begin position="39"/>
        <end position="58"/>
    </location>
</feature>
<name>A0AAI8U3A0_MYCME</name>
<keyword evidence="1" id="KW-0812">Transmembrane</keyword>
<evidence type="ECO:0000313" key="2">
    <source>
        <dbReference type="EMBL" id="BDY33397.1"/>
    </source>
</evidence>
<protein>
    <submittedName>
        <fullName evidence="2">Uncharacterized protein</fullName>
    </submittedName>
</protein>
<sequence>MGVNDSADGKPVGQLLLGGLGAVLLAAGLWGYFGAHDKLTGGFFVLVGVVVVVLAAFYPRVDRIVDLGLLTIPKLKARRAEKQIQRGELVAGASLDEARKSLQETVSRYHDAQFGTGSVLVVEDAVFTMTTLTPHEQHLVHAEVVRMGRPDFRPDLDPHVTRPGAGERPYRMHRVPDADIRLWYRQKSESDPDKLYLVVIEKTGEDLR</sequence>
<organism evidence="2 3">
    <name type="scientific">Mycolicibacterium mageritense</name>
    <name type="common">Mycobacterium mageritense</name>
    <dbReference type="NCBI Taxonomy" id="53462"/>
    <lineage>
        <taxon>Bacteria</taxon>
        <taxon>Bacillati</taxon>
        <taxon>Actinomycetota</taxon>
        <taxon>Actinomycetes</taxon>
        <taxon>Mycobacteriales</taxon>
        <taxon>Mycobacteriaceae</taxon>
        <taxon>Mycolicibacterium</taxon>
    </lineage>
</organism>
<accession>A0AAI8U3A0</accession>
<dbReference type="AlphaFoldDB" id="A0AAI8U3A0"/>
<dbReference type="Proteomes" id="UP001241092">
    <property type="component" value="Chromosome"/>
</dbReference>
<dbReference type="EMBL" id="AP027452">
    <property type="protein sequence ID" value="BDY33397.1"/>
    <property type="molecule type" value="Genomic_DNA"/>
</dbReference>
<evidence type="ECO:0000256" key="1">
    <source>
        <dbReference type="SAM" id="Phobius"/>
    </source>
</evidence>
<keyword evidence="1" id="KW-1133">Transmembrane helix</keyword>
<keyword evidence="1" id="KW-0472">Membrane</keyword>
<evidence type="ECO:0000313" key="3">
    <source>
        <dbReference type="Proteomes" id="UP001241092"/>
    </source>
</evidence>
<reference evidence="2" key="1">
    <citation type="submission" date="2023-03" db="EMBL/GenBank/DDBJ databases">
        <title>Draft genome sequence of a Mycolicibacterium mageritense strain H4_3_1 isolated from a hybrid biological-inorganic system reactor.</title>
        <authorList>
            <person name="Feng X."/>
            <person name="Kazama D."/>
            <person name="Sato K."/>
            <person name="Kobayashi H."/>
        </authorList>
    </citation>
    <scope>NUCLEOTIDE SEQUENCE</scope>
    <source>
        <strain evidence="2">H4_3_1</strain>
    </source>
</reference>
<feature type="transmembrane region" description="Helical" evidence="1">
    <location>
        <begin position="12"/>
        <end position="33"/>
    </location>
</feature>
<gene>
    <name evidence="2" type="ORF">hbim_07375</name>
</gene>